<comment type="caution">
    <text evidence="8">The sequence shown here is derived from an EMBL/GenBank/DDBJ whole genome shotgun (WGS) entry which is preliminary data.</text>
</comment>
<evidence type="ECO:0000256" key="4">
    <source>
        <dbReference type="ARBA" id="ARBA00023157"/>
    </source>
</evidence>
<dbReference type="GeneID" id="38776035"/>
<dbReference type="GO" id="GO:0017177">
    <property type="term" value="C:glucosidase II complex"/>
    <property type="evidence" value="ECO:0007669"/>
    <property type="project" value="TreeGrafter"/>
</dbReference>
<evidence type="ECO:0000256" key="6">
    <source>
        <dbReference type="SAM" id="SignalP"/>
    </source>
</evidence>
<evidence type="ECO:0000256" key="3">
    <source>
        <dbReference type="ARBA" id="ARBA00022824"/>
    </source>
</evidence>
<keyword evidence="4" id="KW-1015">Disulfide bond</keyword>
<dbReference type="Gene3D" id="2.70.130.10">
    <property type="entry name" value="Mannose-6-phosphate receptor binding domain"/>
    <property type="match status" value="1"/>
</dbReference>
<gene>
    <name evidence="8" type="ORF">SCP_0203150</name>
</gene>
<evidence type="ECO:0000256" key="1">
    <source>
        <dbReference type="ARBA" id="ARBA00022387"/>
    </source>
</evidence>
<keyword evidence="5" id="KW-0175">Coiled coil</keyword>
<evidence type="ECO:0000313" key="9">
    <source>
        <dbReference type="Proteomes" id="UP000287166"/>
    </source>
</evidence>
<sequence>MVPWLFFLLPIPTLAGVEKTYGVSPSLLSRYVPTGSGSSATWTCLDGSNTINWSSVNDDYCDCLDGSDEPGTGACPNTVFYCRNEGHVGAHIPSTRVGDGLCEPECCDGSDERPGVCSNKCKEVGEAYRQIQDAEWKIRKKGSKIRSSYISYAQKEKKRLEGRISTAEQEILLREKEVARLKDIADRAESLSAAALEHRRNSPLYAALIEHSRALKSLRREHKKHLEREAILGDILDALRTGYNPNYQDMAVLEAVRGWEYQAGLPHINDIAKEDESSQTDTSNIASEPEEVLEEGMWSADRLDRELDSLLDSDYESLLLEHDKHIGAPAEGGESVLFNLTAYIPDAFLPRYEALRNSIISWLETLGVVRGSVPIEEAETSRARQAFQDAERSLTAAVQDKQQTVEELGRLFDPEWFGPEGEWKKLQGTCLEKDTGDYTYEVCLFEEAKQKPNKGGASHTLGRFSSWNNVAGVVSGSLEYYSKQHYTRGTKCWNGPHRSVTLVMSCGTENAVLTVTEPEKCEYQFTVTSPALCLPVEVLEETREEL</sequence>
<dbReference type="SUPFAM" id="SSF50911">
    <property type="entry name" value="Mannose 6-phosphate receptor domain"/>
    <property type="match status" value="1"/>
</dbReference>
<dbReference type="Proteomes" id="UP000287166">
    <property type="component" value="Unassembled WGS sequence"/>
</dbReference>
<dbReference type="PANTHER" id="PTHR12630:SF1">
    <property type="entry name" value="GLUCOSIDASE 2 SUBUNIT BETA"/>
    <property type="match status" value="1"/>
</dbReference>
<dbReference type="InterPro" id="IPR039794">
    <property type="entry name" value="Gtb1-like"/>
</dbReference>
<dbReference type="Pfam" id="PF12999">
    <property type="entry name" value="PRKCSH-like"/>
    <property type="match status" value="1"/>
</dbReference>
<dbReference type="PROSITE" id="PS51914">
    <property type="entry name" value="MRH"/>
    <property type="match status" value="1"/>
</dbReference>
<dbReference type="InterPro" id="IPR044865">
    <property type="entry name" value="MRH_dom"/>
</dbReference>
<dbReference type="InterPro" id="IPR028146">
    <property type="entry name" value="PRKCSH_N"/>
</dbReference>
<dbReference type="InParanoid" id="A0A401GAC7"/>
<feature type="signal peptide" evidence="6">
    <location>
        <begin position="1"/>
        <end position="15"/>
    </location>
</feature>
<proteinExistence type="predicted"/>
<evidence type="ECO:0000256" key="2">
    <source>
        <dbReference type="ARBA" id="ARBA00022729"/>
    </source>
</evidence>
<dbReference type="Pfam" id="PF13015">
    <property type="entry name" value="PRKCSH_1"/>
    <property type="match status" value="1"/>
</dbReference>
<name>A0A401GAC7_9APHY</name>
<accession>A0A401GAC7</accession>
<feature type="chain" id="PRO_5019354467" description="Glucosidase 2 subunit beta" evidence="6">
    <location>
        <begin position="16"/>
        <end position="546"/>
    </location>
</feature>
<dbReference type="AlphaFoldDB" id="A0A401GAC7"/>
<dbReference type="InterPro" id="IPR036607">
    <property type="entry name" value="PRKCSH"/>
</dbReference>
<keyword evidence="3" id="KW-0256">Endoplasmic reticulum</keyword>
<dbReference type="EMBL" id="BFAD01000002">
    <property type="protein sequence ID" value="GBE79118.1"/>
    <property type="molecule type" value="Genomic_DNA"/>
</dbReference>
<dbReference type="InterPro" id="IPR009011">
    <property type="entry name" value="Man6P_isomerase_rcpt-bd_dom_sf"/>
</dbReference>
<feature type="coiled-coil region" evidence="5">
    <location>
        <begin position="150"/>
        <end position="177"/>
    </location>
</feature>
<dbReference type="GO" id="GO:0006491">
    <property type="term" value="P:N-glycan processing"/>
    <property type="evidence" value="ECO:0007669"/>
    <property type="project" value="TreeGrafter"/>
</dbReference>
<keyword evidence="9" id="KW-1185">Reference proteome</keyword>
<dbReference type="PANTHER" id="PTHR12630">
    <property type="entry name" value="N-LINKED OLIGOSACCHARIDE PROCESSING"/>
    <property type="match status" value="1"/>
</dbReference>
<reference evidence="8 9" key="1">
    <citation type="journal article" date="2018" name="Sci. Rep.">
        <title>Genome sequence of the cauliflower mushroom Sparassis crispa (Hanabiratake) and its association with beneficial usage.</title>
        <authorList>
            <person name="Kiyama R."/>
            <person name="Furutani Y."/>
            <person name="Kawaguchi K."/>
            <person name="Nakanishi T."/>
        </authorList>
    </citation>
    <scope>NUCLEOTIDE SEQUENCE [LARGE SCALE GENOMIC DNA]</scope>
</reference>
<evidence type="ECO:0000259" key="7">
    <source>
        <dbReference type="PROSITE" id="PS51914"/>
    </source>
</evidence>
<dbReference type="RefSeq" id="XP_027610031.1">
    <property type="nucleotide sequence ID" value="XM_027754230.1"/>
</dbReference>
<protein>
    <recommendedName>
        <fullName evidence="1">Glucosidase 2 subunit beta</fullName>
    </recommendedName>
</protein>
<organism evidence="8 9">
    <name type="scientific">Sparassis crispa</name>
    <dbReference type="NCBI Taxonomy" id="139825"/>
    <lineage>
        <taxon>Eukaryota</taxon>
        <taxon>Fungi</taxon>
        <taxon>Dikarya</taxon>
        <taxon>Basidiomycota</taxon>
        <taxon>Agaricomycotina</taxon>
        <taxon>Agaricomycetes</taxon>
        <taxon>Polyporales</taxon>
        <taxon>Sparassidaceae</taxon>
        <taxon>Sparassis</taxon>
    </lineage>
</organism>
<dbReference type="OrthoDB" id="28322at2759"/>
<dbReference type="FunCoup" id="A0A401GAC7">
    <property type="interactions" value="665"/>
</dbReference>
<dbReference type="STRING" id="139825.A0A401GAC7"/>
<evidence type="ECO:0000256" key="5">
    <source>
        <dbReference type="SAM" id="Coils"/>
    </source>
</evidence>
<keyword evidence="2 6" id="KW-0732">Signal</keyword>
<feature type="domain" description="MRH" evidence="7">
    <location>
        <begin position="428"/>
        <end position="535"/>
    </location>
</feature>
<evidence type="ECO:0000313" key="8">
    <source>
        <dbReference type="EMBL" id="GBE79118.1"/>
    </source>
</evidence>